<dbReference type="InterPro" id="IPR001173">
    <property type="entry name" value="Glyco_trans_2-like"/>
</dbReference>
<dbReference type="FunFam" id="3.90.550.10:FF:000122">
    <property type="entry name" value="Dolichol-phosphate mannosyltransferase subunit 1"/>
    <property type="match status" value="1"/>
</dbReference>
<protein>
    <submittedName>
        <fullName evidence="5">Glycosyl transferase</fullName>
    </submittedName>
</protein>
<accession>A0A0L8KLB2</accession>
<dbReference type="GO" id="GO:0009247">
    <property type="term" value="P:glycolipid biosynthetic process"/>
    <property type="evidence" value="ECO:0007669"/>
    <property type="project" value="TreeGrafter"/>
</dbReference>
<evidence type="ECO:0000256" key="1">
    <source>
        <dbReference type="ARBA" id="ARBA00006739"/>
    </source>
</evidence>
<comment type="caution">
    <text evidence="5">The sequence shown here is derived from an EMBL/GenBank/DDBJ whole genome shotgun (WGS) entry which is preliminary data.</text>
</comment>
<feature type="domain" description="Glycosyltransferase 2-like" evidence="4">
    <location>
        <begin position="28"/>
        <end position="201"/>
    </location>
</feature>
<dbReference type="PATRIC" id="fig|1938.6.peg.3480"/>
<gene>
    <name evidence="5" type="ORF">ADK34_16090</name>
</gene>
<dbReference type="RefSeq" id="WP_033210844.1">
    <property type="nucleotide sequence ID" value="NZ_LGUP01000133.1"/>
</dbReference>
<comment type="similarity">
    <text evidence="1">Belongs to the glycosyltransferase 2 family.</text>
</comment>
<dbReference type="GO" id="GO:0004582">
    <property type="term" value="F:dolichyl-phosphate beta-D-mannosyltransferase activity"/>
    <property type="evidence" value="ECO:0007669"/>
    <property type="project" value="InterPro"/>
</dbReference>
<proteinExistence type="inferred from homology"/>
<reference evidence="5 6" key="1">
    <citation type="submission" date="2015-06" db="EMBL/GenBank/DDBJ databases">
        <authorList>
            <person name="Hoefler B.C."/>
            <person name="Straight P.D."/>
        </authorList>
    </citation>
    <scope>NUCLEOTIDE SEQUENCE [LARGE SCALE GENOMIC DNA]</scope>
    <source>
        <strain evidence="5 6">NRRL 3427</strain>
    </source>
</reference>
<organism evidence="5 6">
    <name type="scientific">Streptomyces viridochromogenes</name>
    <dbReference type="NCBI Taxonomy" id="1938"/>
    <lineage>
        <taxon>Bacteria</taxon>
        <taxon>Bacillati</taxon>
        <taxon>Actinomycetota</taxon>
        <taxon>Actinomycetes</taxon>
        <taxon>Kitasatosporales</taxon>
        <taxon>Streptomycetaceae</taxon>
        <taxon>Streptomyces</taxon>
    </lineage>
</organism>
<evidence type="ECO:0000313" key="5">
    <source>
        <dbReference type="EMBL" id="KOG26758.1"/>
    </source>
</evidence>
<evidence type="ECO:0000256" key="3">
    <source>
        <dbReference type="ARBA" id="ARBA00022679"/>
    </source>
</evidence>
<evidence type="ECO:0000259" key="4">
    <source>
        <dbReference type="Pfam" id="PF00535"/>
    </source>
</evidence>
<evidence type="ECO:0000256" key="2">
    <source>
        <dbReference type="ARBA" id="ARBA00022676"/>
    </source>
</evidence>
<dbReference type="InterPro" id="IPR029044">
    <property type="entry name" value="Nucleotide-diphossugar_trans"/>
</dbReference>
<dbReference type="SUPFAM" id="SSF53448">
    <property type="entry name" value="Nucleotide-diphospho-sugar transferases"/>
    <property type="match status" value="1"/>
</dbReference>
<dbReference type="CDD" id="cd06442">
    <property type="entry name" value="DPM1_like"/>
    <property type="match status" value="1"/>
</dbReference>
<sequence>MYQNPGADDVATGRAGSLPESWGMTPLTVVMPTYNEAGNVPRMAELLMDLDIPGLRLLIVDDSSPDGTGQIAEELAQKFHAEDGTPRMSVMHRTAKDGLGRAYAAGMSKAVEDGARYVLQMDADGSHPEGKIAEMLGVALSTDAGLVVGSRYVPGGTLSDAWGAHRKLLSRWANAYASTILGTRVRDITGGFNLWSADALRAIDLGSVGSAGYSFQVEMKYAALRQGFQVMEVPIHFEDRTVGESKMNLAVQLESIAMPWKLRVRSRGRK</sequence>
<keyword evidence="2" id="KW-0328">Glycosyltransferase</keyword>
<dbReference type="Gene3D" id="3.90.550.10">
    <property type="entry name" value="Spore Coat Polysaccharide Biosynthesis Protein SpsA, Chain A"/>
    <property type="match status" value="1"/>
</dbReference>
<dbReference type="InterPro" id="IPR039528">
    <property type="entry name" value="DPM1-like"/>
</dbReference>
<keyword evidence="3 5" id="KW-0808">Transferase</keyword>
<dbReference type="PANTHER" id="PTHR43398:SF1">
    <property type="entry name" value="DOLICHOL-PHOSPHATE MANNOSYLTRANSFERASE SUBUNIT 1"/>
    <property type="match status" value="1"/>
</dbReference>
<dbReference type="OrthoDB" id="9810303at2"/>
<dbReference type="AlphaFoldDB" id="A0A0L8KLB2"/>
<dbReference type="Pfam" id="PF00535">
    <property type="entry name" value="Glycos_transf_2"/>
    <property type="match status" value="1"/>
</dbReference>
<dbReference type="PANTHER" id="PTHR43398">
    <property type="entry name" value="DOLICHOL-PHOSPHATE MANNOSYLTRANSFERASE SUBUNIT 1"/>
    <property type="match status" value="1"/>
</dbReference>
<dbReference type="EMBL" id="LGUP01000133">
    <property type="protein sequence ID" value="KOG26758.1"/>
    <property type="molecule type" value="Genomic_DNA"/>
</dbReference>
<evidence type="ECO:0000313" key="6">
    <source>
        <dbReference type="Proteomes" id="UP000037023"/>
    </source>
</evidence>
<name>A0A0L8KLB2_STRVR</name>
<dbReference type="GO" id="GO:0016020">
    <property type="term" value="C:membrane"/>
    <property type="evidence" value="ECO:0007669"/>
    <property type="project" value="GOC"/>
</dbReference>
<dbReference type="Proteomes" id="UP000037023">
    <property type="component" value="Unassembled WGS sequence"/>
</dbReference>